<accession>A0A927N7A0</accession>
<evidence type="ECO:0000259" key="1">
    <source>
        <dbReference type="Pfam" id="PF13539"/>
    </source>
</evidence>
<name>A0A927N7A0_9ACTN</name>
<dbReference type="InterPro" id="IPR013207">
    <property type="entry name" value="LGFP"/>
</dbReference>
<dbReference type="EMBL" id="JADBEM010000001">
    <property type="protein sequence ID" value="MBE1612308.1"/>
    <property type="molecule type" value="Genomic_DNA"/>
</dbReference>
<sequence>MDSVKARPLPDRPVRRGHHLVVCVVGGVLGCLLLSLLTVLPAGVRTAHAAPPPAMAAAPPPADDITAPEADDPAAAIEERYQQLGGPTGVLGAPTSAVTPILLGFVRTYAHGRIYYSTPTGAHELLAGPILDRYLQLGAERSPLGYPATGPTAEQPAGTVVQRFRGGRIYSGPSTGAWPVYGPILDRYLALGGPTGKLGLPTSGEAAVPPTGARASVFQHGRIYWSASTRAWEVTGVILTYYLSLGASASALGLPTSAEYISGRGALVQNFFHSRVYWSQATGARSVYGQTLVRYLALGGSAGSLGLPTVSEHAAARPGARVTEFQSGRIWYSPATGAWEVRGATLAKYLKIGADAFWIGLPVSVMRQTSYGYRQDFQNASIQYLDARKAAYVRVPFTTSVVTPKAKDIPYTYRSGCPVAPSGLRIITVPFRNFYGDDGYGRIVVRASVVPEVTVVLKYAHANWWPLRHIYPVDKYRGSDPASMQADNTSAFNCRKVTGNPYRLSQHSYGNAIDINPFENPYVTATRVYPDGSEPFLNRSNVRPGMILRGDPVELTMRRLGWPWGARWADPDYQHFSENGA</sequence>
<dbReference type="SUPFAM" id="SSF55166">
    <property type="entry name" value="Hedgehog/DD-peptidase"/>
    <property type="match status" value="1"/>
</dbReference>
<proteinExistence type="predicted"/>
<dbReference type="Gene3D" id="3.30.1380.10">
    <property type="match status" value="1"/>
</dbReference>
<protein>
    <recommendedName>
        <fullName evidence="1">Peptidase M15C domain-containing protein</fullName>
    </recommendedName>
</protein>
<feature type="domain" description="Peptidase M15C" evidence="1">
    <location>
        <begin position="500"/>
        <end position="577"/>
    </location>
</feature>
<gene>
    <name evidence="2" type="ORF">HEB94_009156</name>
</gene>
<dbReference type="RefSeq" id="WP_192755380.1">
    <property type="nucleotide sequence ID" value="NZ_BAABJL010000005.1"/>
</dbReference>
<dbReference type="InterPro" id="IPR009045">
    <property type="entry name" value="Zn_M74/Hedgehog-like"/>
</dbReference>
<dbReference type="AlphaFoldDB" id="A0A927N7A0"/>
<dbReference type="InterPro" id="IPR039561">
    <property type="entry name" value="Peptidase_M15C"/>
</dbReference>
<reference evidence="2" key="1">
    <citation type="submission" date="2020-10" db="EMBL/GenBank/DDBJ databases">
        <title>Sequencing the genomes of 1000 actinobacteria strains.</title>
        <authorList>
            <person name="Klenk H.-P."/>
        </authorList>
    </citation>
    <scope>NUCLEOTIDE SEQUENCE</scope>
    <source>
        <strain evidence="2">DSM 45354</strain>
    </source>
</reference>
<comment type="caution">
    <text evidence="2">The sequence shown here is derived from an EMBL/GenBank/DDBJ whole genome shotgun (WGS) entry which is preliminary data.</text>
</comment>
<evidence type="ECO:0000313" key="2">
    <source>
        <dbReference type="EMBL" id="MBE1612308.1"/>
    </source>
</evidence>
<dbReference type="PROSITE" id="PS51257">
    <property type="entry name" value="PROKAR_LIPOPROTEIN"/>
    <property type="match status" value="1"/>
</dbReference>
<dbReference type="Proteomes" id="UP000638648">
    <property type="component" value="Unassembled WGS sequence"/>
</dbReference>
<dbReference type="GO" id="GO:0008233">
    <property type="term" value="F:peptidase activity"/>
    <property type="evidence" value="ECO:0007669"/>
    <property type="project" value="InterPro"/>
</dbReference>
<dbReference type="Pfam" id="PF13539">
    <property type="entry name" value="Peptidase_M15_4"/>
    <property type="match status" value="1"/>
</dbReference>
<keyword evidence="3" id="KW-1185">Reference proteome</keyword>
<organism evidence="2 3">
    <name type="scientific">Actinopolymorpha pittospori</name>
    <dbReference type="NCBI Taxonomy" id="648752"/>
    <lineage>
        <taxon>Bacteria</taxon>
        <taxon>Bacillati</taxon>
        <taxon>Actinomycetota</taxon>
        <taxon>Actinomycetes</taxon>
        <taxon>Propionibacteriales</taxon>
        <taxon>Actinopolymorphaceae</taxon>
        <taxon>Actinopolymorpha</taxon>
    </lineage>
</organism>
<dbReference type="Pfam" id="PF08310">
    <property type="entry name" value="LGFP"/>
    <property type="match status" value="5"/>
</dbReference>
<evidence type="ECO:0000313" key="3">
    <source>
        <dbReference type="Proteomes" id="UP000638648"/>
    </source>
</evidence>